<accession>A0ABQ5QAU4</accession>
<sequence length="108" mass="11586">MRGVLAVLLLVPVLPVRAEDRDLKRFYEARCAVCHGADGTGRGPGGIRLGPASFADPKTFGTASDGDLARAIRQGSGAMPAFGFVLDDGEARRMVREVIRPMGPRKHR</sequence>
<keyword evidence="1 4" id="KW-0349">Heme</keyword>
<dbReference type="Proteomes" id="UP001165089">
    <property type="component" value="Unassembled WGS sequence"/>
</dbReference>
<reference evidence="6 7" key="1">
    <citation type="journal article" date="2023" name="Antonie Van Leeuwenhoek">
        <title>Mesoterricola silvestris gen. nov., sp. nov., Mesoterricola sediminis sp. nov., Geothrix oryzae sp. nov., Geothrix edaphica sp. nov., Geothrix rubra sp. nov., and Geothrix limicola sp. nov., six novel members of Acidobacteriota isolated from soils.</title>
        <authorList>
            <person name="Itoh H."/>
            <person name="Sugisawa Y."/>
            <person name="Mise K."/>
            <person name="Xu Z."/>
            <person name="Kuniyasu M."/>
            <person name="Ushijima N."/>
            <person name="Kawano K."/>
            <person name="Kobayashi E."/>
            <person name="Shiratori Y."/>
            <person name="Masuda Y."/>
            <person name="Senoo K."/>
        </authorList>
    </citation>
    <scope>NUCLEOTIDE SEQUENCE [LARGE SCALE GENOMIC DNA]</scope>
    <source>
        <strain evidence="6 7">Red803</strain>
    </source>
</reference>
<evidence type="ECO:0000256" key="4">
    <source>
        <dbReference type="PROSITE-ProRule" id="PRU00433"/>
    </source>
</evidence>
<dbReference type="Pfam" id="PF13442">
    <property type="entry name" value="Cytochrome_CBB3"/>
    <property type="match status" value="1"/>
</dbReference>
<comment type="caution">
    <text evidence="6">The sequence shown here is derived from an EMBL/GenBank/DDBJ whole genome shotgun (WGS) entry which is preliminary data.</text>
</comment>
<feature type="domain" description="Cytochrome c" evidence="5">
    <location>
        <begin position="18"/>
        <end position="102"/>
    </location>
</feature>
<protein>
    <recommendedName>
        <fullName evidence="5">Cytochrome c domain-containing protein</fullName>
    </recommendedName>
</protein>
<evidence type="ECO:0000256" key="1">
    <source>
        <dbReference type="ARBA" id="ARBA00022617"/>
    </source>
</evidence>
<gene>
    <name evidence="6" type="ORF">GETHPA_27070</name>
</gene>
<keyword evidence="7" id="KW-1185">Reference proteome</keyword>
<dbReference type="InterPro" id="IPR036909">
    <property type="entry name" value="Cyt_c-like_dom_sf"/>
</dbReference>
<dbReference type="Gene3D" id="1.10.760.10">
    <property type="entry name" value="Cytochrome c-like domain"/>
    <property type="match status" value="1"/>
</dbReference>
<dbReference type="SUPFAM" id="SSF46626">
    <property type="entry name" value="Cytochrome c"/>
    <property type="match status" value="1"/>
</dbReference>
<dbReference type="RefSeq" id="WP_285727164.1">
    <property type="nucleotide sequence ID" value="NZ_BSDD01000005.1"/>
</dbReference>
<keyword evidence="3 4" id="KW-0408">Iron</keyword>
<organism evidence="6 7">
    <name type="scientific">Geothrix rubra</name>
    <dbReference type="NCBI Taxonomy" id="2927977"/>
    <lineage>
        <taxon>Bacteria</taxon>
        <taxon>Pseudomonadati</taxon>
        <taxon>Acidobacteriota</taxon>
        <taxon>Holophagae</taxon>
        <taxon>Holophagales</taxon>
        <taxon>Holophagaceae</taxon>
        <taxon>Geothrix</taxon>
    </lineage>
</organism>
<dbReference type="InterPro" id="IPR009056">
    <property type="entry name" value="Cyt_c-like_dom"/>
</dbReference>
<dbReference type="EMBL" id="BSDD01000005">
    <property type="protein sequence ID" value="GLH71174.1"/>
    <property type="molecule type" value="Genomic_DNA"/>
</dbReference>
<evidence type="ECO:0000256" key="2">
    <source>
        <dbReference type="ARBA" id="ARBA00022723"/>
    </source>
</evidence>
<evidence type="ECO:0000259" key="5">
    <source>
        <dbReference type="PROSITE" id="PS51007"/>
    </source>
</evidence>
<keyword evidence="2 4" id="KW-0479">Metal-binding</keyword>
<evidence type="ECO:0000313" key="6">
    <source>
        <dbReference type="EMBL" id="GLH71174.1"/>
    </source>
</evidence>
<dbReference type="PROSITE" id="PS51007">
    <property type="entry name" value="CYTC"/>
    <property type="match status" value="1"/>
</dbReference>
<evidence type="ECO:0000256" key="3">
    <source>
        <dbReference type="ARBA" id="ARBA00023004"/>
    </source>
</evidence>
<evidence type="ECO:0000313" key="7">
    <source>
        <dbReference type="Proteomes" id="UP001165089"/>
    </source>
</evidence>
<name>A0ABQ5QAU4_9BACT</name>
<proteinExistence type="predicted"/>